<comment type="caution">
    <text evidence="10">The sequence shown here is derived from an EMBL/GenBank/DDBJ whole genome shotgun (WGS) entry which is preliminary data.</text>
</comment>
<protein>
    <recommendedName>
        <fullName evidence="9">Branched-chain-amino-acid aminotransferase</fullName>
        <ecNumber evidence="9">2.6.1.42</ecNumber>
    </recommendedName>
</protein>
<comment type="catalytic activity">
    <reaction evidence="9">
        <text>L-leucine + 2-oxoglutarate = 4-methyl-2-oxopentanoate + L-glutamate</text>
        <dbReference type="Rhea" id="RHEA:18321"/>
        <dbReference type="ChEBI" id="CHEBI:16810"/>
        <dbReference type="ChEBI" id="CHEBI:17865"/>
        <dbReference type="ChEBI" id="CHEBI:29985"/>
        <dbReference type="ChEBI" id="CHEBI:57427"/>
        <dbReference type="EC" id="2.6.1.42"/>
    </reaction>
</comment>
<dbReference type="FunFam" id="3.20.10.10:FF:000003">
    <property type="entry name" value="Branched-chain-amino-acid aminotransferase"/>
    <property type="match status" value="1"/>
</dbReference>
<dbReference type="SUPFAM" id="SSF56752">
    <property type="entry name" value="D-aminoacid aminotransferase-like PLP-dependent enzymes"/>
    <property type="match status" value="1"/>
</dbReference>
<dbReference type="GO" id="GO:0004084">
    <property type="term" value="F:branched-chain-amino-acid transaminase activity"/>
    <property type="evidence" value="ECO:0007669"/>
    <property type="project" value="UniProtKB-EC"/>
</dbReference>
<dbReference type="Pfam" id="PF01063">
    <property type="entry name" value="Aminotran_4"/>
    <property type="match status" value="1"/>
</dbReference>
<comment type="catalytic activity">
    <reaction evidence="9">
        <text>L-isoleucine + 2-oxoglutarate = (S)-3-methyl-2-oxopentanoate + L-glutamate</text>
        <dbReference type="Rhea" id="RHEA:24801"/>
        <dbReference type="ChEBI" id="CHEBI:16810"/>
        <dbReference type="ChEBI" id="CHEBI:29985"/>
        <dbReference type="ChEBI" id="CHEBI:35146"/>
        <dbReference type="ChEBI" id="CHEBI:58045"/>
        <dbReference type="EC" id="2.6.1.42"/>
    </reaction>
</comment>
<dbReference type="InterPro" id="IPR043132">
    <property type="entry name" value="BCAT-like_C"/>
</dbReference>
<dbReference type="Gene3D" id="3.30.470.10">
    <property type="match status" value="1"/>
</dbReference>
<dbReference type="InterPro" id="IPR001544">
    <property type="entry name" value="Aminotrans_IV"/>
</dbReference>
<evidence type="ECO:0000256" key="1">
    <source>
        <dbReference type="ARBA" id="ARBA00001933"/>
    </source>
</evidence>
<dbReference type="CDD" id="cd01557">
    <property type="entry name" value="BCAT_beta_family"/>
    <property type="match status" value="1"/>
</dbReference>
<comment type="catalytic activity">
    <reaction evidence="9">
        <text>L-valine + 2-oxoglutarate = 3-methyl-2-oxobutanoate + L-glutamate</text>
        <dbReference type="Rhea" id="RHEA:24813"/>
        <dbReference type="ChEBI" id="CHEBI:11851"/>
        <dbReference type="ChEBI" id="CHEBI:16810"/>
        <dbReference type="ChEBI" id="CHEBI:29985"/>
        <dbReference type="ChEBI" id="CHEBI:57762"/>
        <dbReference type="EC" id="2.6.1.42"/>
    </reaction>
</comment>
<dbReference type="PANTHER" id="PTHR42825">
    <property type="entry name" value="AMINO ACID AMINOTRANSFERASE"/>
    <property type="match status" value="1"/>
</dbReference>
<evidence type="ECO:0000313" key="11">
    <source>
        <dbReference type="Proteomes" id="UP001642260"/>
    </source>
</evidence>
<dbReference type="GO" id="GO:0005737">
    <property type="term" value="C:cytoplasm"/>
    <property type="evidence" value="ECO:0007669"/>
    <property type="project" value="UniProtKB-ARBA"/>
</dbReference>
<sequence>MAPSVQPPSPPLRTSEGDEKYANVKWEELGFALTPTDCMYVAKCRQGGSFTEGKIVPYGDISISPCSPILNYGQGLFEGLKAYRTEDDRVLLFRPHLNALRMQDGAERLCMTPPSVEHFVEAAKQTVLANKKWVPPPGKGALYLRPLLIGSGANLGVAPAPEYTFLIYASPVGDYHKGSSGLNLKVDHKHHRAHSSGTGGVKSCTNYSPVNCEIVGEAKSSGFSDVLFLDAATGRNIEEASTCNIFIVKGNIVSTPPTSGTILPGITRKSISELALDIGYQVQERDVSVDELLDAEEVFCTGTAVVVKAVETVTFHDKKVKYRTGEEALSKKLHSMLTSIQTGLVEDTKGWMVDIETCQG</sequence>
<evidence type="ECO:0000256" key="8">
    <source>
        <dbReference type="RuleBase" id="RU004516"/>
    </source>
</evidence>
<evidence type="ECO:0000256" key="6">
    <source>
        <dbReference type="PIRSR" id="PIRSR006468-1"/>
    </source>
</evidence>
<accession>A0ABC8J8G1</accession>
<evidence type="ECO:0000256" key="9">
    <source>
        <dbReference type="RuleBase" id="RU004517"/>
    </source>
</evidence>
<dbReference type="PROSITE" id="PS00770">
    <property type="entry name" value="AA_TRANSFER_CLASS_4"/>
    <property type="match status" value="1"/>
</dbReference>
<dbReference type="AlphaFoldDB" id="A0ABC8J8G1"/>
<evidence type="ECO:0000256" key="2">
    <source>
        <dbReference type="ARBA" id="ARBA00009320"/>
    </source>
</evidence>
<keyword evidence="9" id="KW-0100">Branched-chain amino acid biosynthesis</keyword>
<gene>
    <name evidence="10" type="ORF">ERUC_LOCUS7363</name>
</gene>
<reference evidence="10 11" key="1">
    <citation type="submission" date="2022-03" db="EMBL/GenBank/DDBJ databases">
        <authorList>
            <person name="Macdonald S."/>
            <person name="Ahmed S."/>
            <person name="Newling K."/>
        </authorList>
    </citation>
    <scope>NUCLEOTIDE SEQUENCE [LARGE SCALE GENOMIC DNA]</scope>
</reference>
<dbReference type="GO" id="GO:0008652">
    <property type="term" value="P:amino acid biosynthetic process"/>
    <property type="evidence" value="ECO:0007669"/>
    <property type="project" value="UniProtKB-KW"/>
</dbReference>
<evidence type="ECO:0000256" key="7">
    <source>
        <dbReference type="RuleBase" id="RU004106"/>
    </source>
</evidence>
<keyword evidence="5 8" id="KW-0663">Pyridoxal phosphate</keyword>
<evidence type="ECO:0000256" key="5">
    <source>
        <dbReference type="ARBA" id="ARBA00022898"/>
    </source>
</evidence>
<dbReference type="Proteomes" id="UP001642260">
    <property type="component" value="Unassembled WGS sequence"/>
</dbReference>
<comment type="similarity">
    <text evidence="2 7">Belongs to the class-IV pyridoxal-phosphate-dependent aminotransferase family.</text>
</comment>
<dbReference type="InterPro" id="IPR018300">
    <property type="entry name" value="Aminotrans_IV_CS"/>
</dbReference>
<dbReference type="EMBL" id="CAKOAT010082710">
    <property type="protein sequence ID" value="CAH8315227.1"/>
    <property type="molecule type" value="Genomic_DNA"/>
</dbReference>
<dbReference type="PANTHER" id="PTHR42825:SF11">
    <property type="entry name" value="BRANCHED-CHAIN-AMINO-ACID AMINOTRANSFERASE 6"/>
    <property type="match status" value="1"/>
</dbReference>
<dbReference type="NCBIfam" id="TIGR01123">
    <property type="entry name" value="ilvE_II"/>
    <property type="match status" value="1"/>
</dbReference>
<keyword evidence="4 9" id="KW-0808">Transferase</keyword>
<dbReference type="NCBIfam" id="NF009897">
    <property type="entry name" value="PRK13357.1"/>
    <property type="match status" value="1"/>
</dbReference>
<evidence type="ECO:0000256" key="4">
    <source>
        <dbReference type="ARBA" id="ARBA00022679"/>
    </source>
</evidence>
<keyword evidence="11" id="KW-1185">Reference proteome</keyword>
<keyword evidence="3 9" id="KW-0032">Aminotransferase</keyword>
<dbReference type="InterPro" id="IPR043131">
    <property type="entry name" value="BCAT-like_N"/>
</dbReference>
<dbReference type="InterPro" id="IPR005786">
    <property type="entry name" value="B_amino_transII"/>
</dbReference>
<dbReference type="GO" id="GO:0009082">
    <property type="term" value="P:branched-chain amino acid biosynthetic process"/>
    <property type="evidence" value="ECO:0007669"/>
    <property type="project" value="UniProtKB-KW"/>
</dbReference>
<dbReference type="EC" id="2.6.1.42" evidence="9"/>
<keyword evidence="9" id="KW-0028">Amino-acid biosynthesis</keyword>
<proteinExistence type="inferred from homology"/>
<dbReference type="Gene3D" id="3.20.10.10">
    <property type="entry name" value="D-amino Acid Aminotransferase, subunit A, domain 2"/>
    <property type="match status" value="1"/>
</dbReference>
<dbReference type="PIRSF" id="PIRSF006468">
    <property type="entry name" value="BCAT1"/>
    <property type="match status" value="1"/>
</dbReference>
<organism evidence="10 11">
    <name type="scientific">Eruca vesicaria subsp. sativa</name>
    <name type="common">Garden rocket</name>
    <name type="synonym">Eruca sativa</name>
    <dbReference type="NCBI Taxonomy" id="29727"/>
    <lineage>
        <taxon>Eukaryota</taxon>
        <taxon>Viridiplantae</taxon>
        <taxon>Streptophyta</taxon>
        <taxon>Embryophyta</taxon>
        <taxon>Tracheophyta</taxon>
        <taxon>Spermatophyta</taxon>
        <taxon>Magnoliopsida</taxon>
        <taxon>eudicotyledons</taxon>
        <taxon>Gunneridae</taxon>
        <taxon>Pentapetalae</taxon>
        <taxon>rosids</taxon>
        <taxon>malvids</taxon>
        <taxon>Brassicales</taxon>
        <taxon>Brassicaceae</taxon>
        <taxon>Brassiceae</taxon>
        <taxon>Eruca</taxon>
    </lineage>
</organism>
<name>A0ABC8J8G1_ERUVS</name>
<evidence type="ECO:0000313" key="10">
    <source>
        <dbReference type="EMBL" id="CAH8315227.1"/>
    </source>
</evidence>
<dbReference type="InterPro" id="IPR033939">
    <property type="entry name" value="BCAT_family"/>
</dbReference>
<feature type="modified residue" description="N6-(pyridoxal phosphate)lysine" evidence="6">
    <location>
        <position position="202"/>
    </location>
</feature>
<dbReference type="FunFam" id="3.30.470.10:FF:000003">
    <property type="entry name" value="Branched-chain-amino-acid aminotransferase"/>
    <property type="match status" value="1"/>
</dbReference>
<dbReference type="InterPro" id="IPR036038">
    <property type="entry name" value="Aminotransferase-like"/>
</dbReference>
<evidence type="ECO:0000256" key="3">
    <source>
        <dbReference type="ARBA" id="ARBA00022576"/>
    </source>
</evidence>
<comment type="cofactor">
    <cofactor evidence="1 8">
        <name>pyridoxal 5'-phosphate</name>
        <dbReference type="ChEBI" id="CHEBI:597326"/>
    </cofactor>
</comment>